<evidence type="ECO:0000256" key="2">
    <source>
        <dbReference type="ARBA" id="ARBA00022679"/>
    </source>
</evidence>
<organism evidence="6 7">
    <name type="scientific">Boletus edulis BED1</name>
    <dbReference type="NCBI Taxonomy" id="1328754"/>
    <lineage>
        <taxon>Eukaryota</taxon>
        <taxon>Fungi</taxon>
        <taxon>Dikarya</taxon>
        <taxon>Basidiomycota</taxon>
        <taxon>Agaricomycotina</taxon>
        <taxon>Agaricomycetes</taxon>
        <taxon>Agaricomycetidae</taxon>
        <taxon>Boletales</taxon>
        <taxon>Boletineae</taxon>
        <taxon>Boletaceae</taxon>
        <taxon>Boletoideae</taxon>
        <taxon>Boletus</taxon>
    </lineage>
</organism>
<proteinExistence type="predicted"/>
<dbReference type="EMBL" id="WHUW01000061">
    <property type="protein sequence ID" value="KAF8430545.1"/>
    <property type="molecule type" value="Genomic_DNA"/>
</dbReference>
<dbReference type="PANTHER" id="PTHR10622:SF10">
    <property type="entry name" value="HET DOMAIN-CONTAINING PROTEIN"/>
    <property type="match status" value="1"/>
</dbReference>
<dbReference type="Gene3D" id="3.20.200.10">
    <property type="entry name" value="MHCK/EF2 kinase"/>
    <property type="match status" value="1"/>
</dbReference>
<keyword evidence="3" id="KW-0418">Kinase</keyword>
<dbReference type="Proteomes" id="UP001194468">
    <property type="component" value="Unassembled WGS sequence"/>
</dbReference>
<dbReference type="InterPro" id="IPR015943">
    <property type="entry name" value="WD40/YVTN_repeat-like_dom_sf"/>
</dbReference>
<sequence length="1399" mass="156656">MSRLIFNDTQTFHSNIKKVVMKYIRPGYDLFPPSTAKTDEERLAAVMDKADKLLSTSSYLCGAPDEQGRASNFAHKVLMDTVLDCFYNSSSKSLRQFSEFQDTVPYKALLLVASMAIPNGFADVGLGAFKSSQRAQLTVYPLREKGIGSQANHEIVVKLLYICQPDRETQLPLLRPAFGDVSALVYREANIFYWAKALLKHTYDYIDSCISVASDPPPFQIPHLRFVDAGVLLAYSKDVTSLVKGRTVSAMYLAEELIPIRAGEAFVKYIHNDKAKPNIFFNMELDEVTEFLAFTQHVQYITTNKLTYISDYQGHGSLLTDPQILTNPELGKDLFGGGNLRSALINFEDKHACNEFCKWPGFGLTNENYVRLWDSNDGRLLVDINVKVTAYYNAGLVWFNNHLFVISNNTIKQFDAATGSAVAEWPIPDSSDYSCISLPKHGKYVAYSTKSTITFWDALTHAQLGLIQSPRHIRSIVLSPDDQFLTFAGNDGKISIIRVSGIFDSTPSSPLHPTLQEPVIQINDAVLDLWKHDRLGNADALLTAAITESQKPTHHLFASRALVRTRREKWDSALEDAERAIDIQPSAIGFIAKSVALVGKGERHKAYRTCDIAFEHFHSSHVTFLLLIKAIIVFMAGEHPDAISHVDDLIATVSFNSICYVKAYMYLLLGNSQMERSDHEGAVRSFEHARAQKRDHVGLPLFAISLKFDNLDITVRQRLCEALDAAGRTNDAAKCFHELKTELGGHSEHLEWVHVFGQCSSKKLERLGDTAVGVQRYDEAVSHYSTAFSLIFSSPQTILIKRCKARLATRPWKEALGDANEVIALDPLSPWGYEIKHAALHKGGDYDNAADAFETMLTKMTESPDPDVQRHSDKYVSPSSTRATIRKVVHQTLRHSPHVVINTTTGRLHNRAEQASAFESLPIFKELVSSTTTRIDYVRIKREVREYFCYVMLSHKWEDNEPLYHQMVHIAVYDLEESPTHDKLQTFCKIVRDAGFDWAWSNTCCIDKLDHFVLQEALVAMFKWYQGSALMNVFLRGVRSSSQRGALVRSIWNTRAWTLQEYVTSKIIHFYTEDWTPYLDLQLPNHKESPEVISEMEHATEVSAQQLKALRPGLTSIREKLCLASTRETTLVEDAAYSLLGIFSVTGIPAIYGEGEGSLGPLLAHILTGSGDASILAWTGESGSFNSCLPAHITVFSGPATLHLPPPISDAEMERHITTSQPSLFDLDSALRLYERLNDLSPPWPCLSRRHCYLWDGRNQDETRSISDEDIVFDSPVVGDIHGGALIEDDIAPPPSPLADGEDIDDEEIDDNVSSFPEAQLPSHPVPVRMPSMSKETRARRLVARLRQPFGALLVTLASTGRRTMDYRQVAADNLITVQFQEGIPLADILDNVHVLDVL</sequence>
<dbReference type="Pfam" id="PF20149">
    <property type="entry name" value="DUF6532"/>
    <property type="match status" value="1"/>
</dbReference>
<protein>
    <recommendedName>
        <fullName evidence="5">Alpha-type protein kinase domain-containing protein</fullName>
    </recommendedName>
</protein>
<comment type="caution">
    <text evidence="6">The sequence shown here is derived from an EMBL/GenBank/DDBJ whole genome shotgun (WGS) entry which is preliminary data.</text>
</comment>
<dbReference type="GO" id="GO:0004674">
    <property type="term" value="F:protein serine/threonine kinase activity"/>
    <property type="evidence" value="ECO:0007669"/>
    <property type="project" value="UniProtKB-KW"/>
</dbReference>
<evidence type="ECO:0000256" key="4">
    <source>
        <dbReference type="SAM" id="MobiDB-lite"/>
    </source>
</evidence>
<dbReference type="InterPro" id="IPR011009">
    <property type="entry name" value="Kinase-like_dom_sf"/>
</dbReference>
<dbReference type="SUPFAM" id="SSF48452">
    <property type="entry name" value="TPR-like"/>
    <property type="match status" value="2"/>
</dbReference>
<keyword evidence="7" id="KW-1185">Reference proteome</keyword>
<feature type="region of interest" description="Disordered" evidence="4">
    <location>
        <begin position="1315"/>
        <end position="1334"/>
    </location>
</feature>
<evidence type="ECO:0000256" key="1">
    <source>
        <dbReference type="ARBA" id="ARBA00022527"/>
    </source>
</evidence>
<evidence type="ECO:0000313" key="7">
    <source>
        <dbReference type="Proteomes" id="UP001194468"/>
    </source>
</evidence>
<accession>A0AAD4BGU5</accession>
<dbReference type="InterPro" id="IPR004166">
    <property type="entry name" value="a-kinase_dom"/>
</dbReference>
<keyword evidence="1" id="KW-0723">Serine/threonine-protein kinase</keyword>
<evidence type="ECO:0000256" key="3">
    <source>
        <dbReference type="ARBA" id="ARBA00022777"/>
    </source>
</evidence>
<dbReference type="SUPFAM" id="SSF56112">
    <property type="entry name" value="Protein kinase-like (PK-like)"/>
    <property type="match status" value="1"/>
</dbReference>
<dbReference type="PROSITE" id="PS51158">
    <property type="entry name" value="ALPHA_KINASE"/>
    <property type="match status" value="1"/>
</dbReference>
<reference evidence="6" key="2">
    <citation type="journal article" date="2020" name="Nat. Commun.">
        <title>Large-scale genome sequencing of mycorrhizal fungi provides insights into the early evolution of symbiotic traits.</title>
        <authorList>
            <person name="Miyauchi S."/>
            <person name="Kiss E."/>
            <person name="Kuo A."/>
            <person name="Drula E."/>
            <person name="Kohler A."/>
            <person name="Sanchez-Garcia M."/>
            <person name="Morin E."/>
            <person name="Andreopoulos B."/>
            <person name="Barry K.W."/>
            <person name="Bonito G."/>
            <person name="Buee M."/>
            <person name="Carver A."/>
            <person name="Chen C."/>
            <person name="Cichocki N."/>
            <person name="Clum A."/>
            <person name="Culley D."/>
            <person name="Crous P.W."/>
            <person name="Fauchery L."/>
            <person name="Girlanda M."/>
            <person name="Hayes R.D."/>
            <person name="Keri Z."/>
            <person name="LaButti K."/>
            <person name="Lipzen A."/>
            <person name="Lombard V."/>
            <person name="Magnuson J."/>
            <person name="Maillard F."/>
            <person name="Murat C."/>
            <person name="Nolan M."/>
            <person name="Ohm R.A."/>
            <person name="Pangilinan J."/>
            <person name="Pereira M.F."/>
            <person name="Perotto S."/>
            <person name="Peter M."/>
            <person name="Pfister S."/>
            <person name="Riley R."/>
            <person name="Sitrit Y."/>
            <person name="Stielow J.B."/>
            <person name="Szollosi G."/>
            <person name="Zifcakova L."/>
            <person name="Stursova M."/>
            <person name="Spatafora J.W."/>
            <person name="Tedersoo L."/>
            <person name="Vaario L.M."/>
            <person name="Yamada A."/>
            <person name="Yan M."/>
            <person name="Wang P."/>
            <person name="Xu J."/>
            <person name="Bruns T."/>
            <person name="Baldrian P."/>
            <person name="Vilgalys R."/>
            <person name="Dunand C."/>
            <person name="Henrissat B."/>
            <person name="Grigoriev I.V."/>
            <person name="Hibbett D."/>
            <person name="Nagy L.G."/>
            <person name="Martin F.M."/>
        </authorList>
    </citation>
    <scope>NUCLEOTIDE SEQUENCE</scope>
    <source>
        <strain evidence="6">BED1</strain>
    </source>
</reference>
<dbReference type="InterPro" id="IPR011990">
    <property type="entry name" value="TPR-like_helical_dom_sf"/>
</dbReference>
<reference evidence="6" key="1">
    <citation type="submission" date="2019-10" db="EMBL/GenBank/DDBJ databases">
        <authorList>
            <consortium name="DOE Joint Genome Institute"/>
            <person name="Kuo A."/>
            <person name="Miyauchi S."/>
            <person name="Kiss E."/>
            <person name="Drula E."/>
            <person name="Kohler A."/>
            <person name="Sanchez-Garcia M."/>
            <person name="Andreopoulos B."/>
            <person name="Barry K.W."/>
            <person name="Bonito G."/>
            <person name="Buee M."/>
            <person name="Carver A."/>
            <person name="Chen C."/>
            <person name="Cichocki N."/>
            <person name="Clum A."/>
            <person name="Culley D."/>
            <person name="Crous P.W."/>
            <person name="Fauchery L."/>
            <person name="Girlanda M."/>
            <person name="Hayes R."/>
            <person name="Keri Z."/>
            <person name="LaButti K."/>
            <person name="Lipzen A."/>
            <person name="Lombard V."/>
            <person name="Magnuson J."/>
            <person name="Maillard F."/>
            <person name="Morin E."/>
            <person name="Murat C."/>
            <person name="Nolan M."/>
            <person name="Ohm R."/>
            <person name="Pangilinan J."/>
            <person name="Pereira M."/>
            <person name="Perotto S."/>
            <person name="Peter M."/>
            <person name="Riley R."/>
            <person name="Sitrit Y."/>
            <person name="Stielow B."/>
            <person name="Szollosi G."/>
            <person name="Zifcakova L."/>
            <person name="Stursova M."/>
            <person name="Spatafora J.W."/>
            <person name="Tedersoo L."/>
            <person name="Vaario L.-M."/>
            <person name="Yamada A."/>
            <person name="Yan M."/>
            <person name="Wang P."/>
            <person name="Xu J."/>
            <person name="Bruns T."/>
            <person name="Baldrian P."/>
            <person name="Vilgalys R."/>
            <person name="Henrissat B."/>
            <person name="Grigoriev I.V."/>
            <person name="Hibbett D."/>
            <person name="Nagy L.G."/>
            <person name="Martin F.M."/>
        </authorList>
    </citation>
    <scope>NUCLEOTIDE SEQUENCE</scope>
    <source>
        <strain evidence="6">BED1</strain>
    </source>
</reference>
<dbReference type="Gene3D" id="2.130.10.10">
    <property type="entry name" value="YVTN repeat-like/Quinoprotein amine dehydrogenase"/>
    <property type="match status" value="1"/>
</dbReference>
<dbReference type="Gene3D" id="1.25.40.10">
    <property type="entry name" value="Tetratricopeptide repeat domain"/>
    <property type="match status" value="2"/>
</dbReference>
<dbReference type="GO" id="GO:0005524">
    <property type="term" value="F:ATP binding"/>
    <property type="evidence" value="ECO:0007669"/>
    <property type="project" value="InterPro"/>
</dbReference>
<feature type="domain" description="Alpha-type protein kinase" evidence="5">
    <location>
        <begin position="96"/>
        <end position="367"/>
    </location>
</feature>
<dbReference type="PANTHER" id="PTHR10622">
    <property type="entry name" value="HET DOMAIN-CONTAINING PROTEIN"/>
    <property type="match status" value="1"/>
</dbReference>
<evidence type="ECO:0000313" key="6">
    <source>
        <dbReference type="EMBL" id="KAF8430545.1"/>
    </source>
</evidence>
<dbReference type="SMART" id="SM00028">
    <property type="entry name" value="TPR"/>
    <property type="match status" value="2"/>
</dbReference>
<dbReference type="Pfam" id="PF02816">
    <property type="entry name" value="Alpha_kinase"/>
    <property type="match status" value="1"/>
</dbReference>
<evidence type="ECO:0000259" key="5">
    <source>
        <dbReference type="PROSITE" id="PS51158"/>
    </source>
</evidence>
<keyword evidence="2" id="KW-0808">Transferase</keyword>
<dbReference type="InterPro" id="IPR045341">
    <property type="entry name" value="DUF6532"/>
</dbReference>
<name>A0AAD4BGU5_BOLED</name>
<dbReference type="InterPro" id="IPR019734">
    <property type="entry name" value="TPR_rpt"/>
</dbReference>
<dbReference type="InterPro" id="IPR010730">
    <property type="entry name" value="HET"/>
</dbReference>
<dbReference type="SUPFAM" id="SSF69322">
    <property type="entry name" value="Tricorn protease domain 2"/>
    <property type="match status" value="1"/>
</dbReference>
<dbReference type="Pfam" id="PF06985">
    <property type="entry name" value="HET"/>
    <property type="match status" value="1"/>
</dbReference>
<gene>
    <name evidence="6" type="ORF">L210DRAFT_3764520</name>
</gene>